<accession>A0AAN8ZSM4</accession>
<keyword evidence="2" id="KW-1185">Reference proteome</keyword>
<comment type="caution">
    <text evidence="1">The sequence shown here is derived from an EMBL/GenBank/DDBJ whole genome shotgun (WGS) entry which is preliminary data.</text>
</comment>
<reference evidence="1 2" key="1">
    <citation type="submission" date="2023-11" db="EMBL/GenBank/DDBJ databases">
        <title>Halocaridina rubra genome assembly.</title>
        <authorList>
            <person name="Smith C."/>
        </authorList>
    </citation>
    <scope>NUCLEOTIDE SEQUENCE [LARGE SCALE GENOMIC DNA]</scope>
    <source>
        <strain evidence="1">EP-1</strain>
        <tissue evidence="1">Whole</tissue>
    </source>
</reference>
<proteinExistence type="predicted"/>
<gene>
    <name evidence="1" type="ORF">SK128_006601</name>
</gene>
<name>A0AAN8ZSM4_HALRR</name>
<dbReference type="AlphaFoldDB" id="A0AAN8ZSM4"/>
<dbReference type="Proteomes" id="UP001381693">
    <property type="component" value="Unassembled WGS sequence"/>
</dbReference>
<dbReference type="EMBL" id="JAXCGZ010023275">
    <property type="protein sequence ID" value="KAK7014471.1"/>
    <property type="molecule type" value="Genomic_DNA"/>
</dbReference>
<organism evidence="1 2">
    <name type="scientific">Halocaridina rubra</name>
    <name type="common">Hawaiian red shrimp</name>
    <dbReference type="NCBI Taxonomy" id="373956"/>
    <lineage>
        <taxon>Eukaryota</taxon>
        <taxon>Metazoa</taxon>
        <taxon>Ecdysozoa</taxon>
        <taxon>Arthropoda</taxon>
        <taxon>Crustacea</taxon>
        <taxon>Multicrustacea</taxon>
        <taxon>Malacostraca</taxon>
        <taxon>Eumalacostraca</taxon>
        <taxon>Eucarida</taxon>
        <taxon>Decapoda</taxon>
        <taxon>Pleocyemata</taxon>
        <taxon>Caridea</taxon>
        <taxon>Atyoidea</taxon>
        <taxon>Atyidae</taxon>
        <taxon>Halocaridina</taxon>
    </lineage>
</organism>
<sequence>MLSGVSEYGSSKVTVFLDMQNVFDIAIGTEILDHLAYLRVKNGSHMHNTGRYGCSIIVHENFEGV</sequence>
<evidence type="ECO:0000313" key="2">
    <source>
        <dbReference type="Proteomes" id="UP001381693"/>
    </source>
</evidence>
<protein>
    <submittedName>
        <fullName evidence="1">Uncharacterized protein</fullName>
    </submittedName>
</protein>
<evidence type="ECO:0000313" key="1">
    <source>
        <dbReference type="EMBL" id="KAK7014471.1"/>
    </source>
</evidence>